<dbReference type="PANTHER" id="PTHR24299">
    <property type="entry name" value="CYTOCHROME P450 FAMILY 1"/>
    <property type="match status" value="1"/>
</dbReference>
<dbReference type="AlphaFoldDB" id="A0AAE1VIQ0"/>
<keyword evidence="2" id="KW-1185">Reference proteome</keyword>
<evidence type="ECO:0000313" key="2">
    <source>
        <dbReference type="Proteomes" id="UP001291623"/>
    </source>
</evidence>
<evidence type="ECO:0008006" key="3">
    <source>
        <dbReference type="Google" id="ProtNLM"/>
    </source>
</evidence>
<dbReference type="PANTHER" id="PTHR24299:SF52">
    <property type="entry name" value="CYTOCHROME P450"/>
    <property type="match status" value="1"/>
</dbReference>
<reference evidence="1" key="1">
    <citation type="submission" date="2023-12" db="EMBL/GenBank/DDBJ databases">
        <title>Genome assembly of Anisodus tanguticus.</title>
        <authorList>
            <person name="Wang Y.-J."/>
        </authorList>
    </citation>
    <scope>NUCLEOTIDE SEQUENCE</scope>
    <source>
        <strain evidence="1">KB-2021</strain>
        <tissue evidence="1">Leaf</tissue>
    </source>
</reference>
<dbReference type="Gene3D" id="1.10.630.10">
    <property type="entry name" value="Cytochrome P450"/>
    <property type="match status" value="1"/>
</dbReference>
<dbReference type="GO" id="GO:0005506">
    <property type="term" value="F:iron ion binding"/>
    <property type="evidence" value="ECO:0007669"/>
    <property type="project" value="InterPro"/>
</dbReference>
<dbReference type="GO" id="GO:0020037">
    <property type="term" value="F:heme binding"/>
    <property type="evidence" value="ECO:0007669"/>
    <property type="project" value="InterPro"/>
</dbReference>
<dbReference type="InterPro" id="IPR036396">
    <property type="entry name" value="Cyt_P450_sf"/>
</dbReference>
<dbReference type="SUPFAM" id="SSF48264">
    <property type="entry name" value="Cytochrome P450"/>
    <property type="match status" value="1"/>
</dbReference>
<name>A0AAE1VIQ0_9SOLA</name>
<sequence>MMKIANLVELLHMVISNYFLSTFLKSINCSTLWRILIFTIVKIISKWSSVRNNQTNKPFPPGPKPWPIFGSLPEMLLKNKPAFHWMHKIMEEMDTEIACIRLDTVHVIPLTSHELAREFLKIQDSVFSSRPICMSAGLVSNGYLTSVFLPIGDQWMKMRRILASHVLSPTSFQWLRRKRDEQADHLLRFVYNQCMSNQPVINLRKVTRYYCGNVIRNIIFSKRLFGKEAEEQVDALFTLLEYLHSFGISDYLPWLSVFDLDCHKAIIKKAYATATKHIDAEVDQRIKIWKDGKKTVEEDLLDVLIILEDTNGNPSMNVNEIKAQVLVSIHSITKPCEQRCCVL</sequence>
<dbReference type="Proteomes" id="UP001291623">
    <property type="component" value="Unassembled WGS sequence"/>
</dbReference>
<dbReference type="GO" id="GO:0016705">
    <property type="term" value="F:oxidoreductase activity, acting on paired donors, with incorporation or reduction of molecular oxygen"/>
    <property type="evidence" value="ECO:0007669"/>
    <property type="project" value="InterPro"/>
</dbReference>
<comment type="caution">
    <text evidence="1">The sequence shown here is derived from an EMBL/GenBank/DDBJ whole genome shotgun (WGS) entry which is preliminary data.</text>
</comment>
<accession>A0AAE1VIQ0</accession>
<dbReference type="Pfam" id="PF00067">
    <property type="entry name" value="p450"/>
    <property type="match status" value="1"/>
</dbReference>
<organism evidence="1 2">
    <name type="scientific">Anisodus tanguticus</name>
    <dbReference type="NCBI Taxonomy" id="243964"/>
    <lineage>
        <taxon>Eukaryota</taxon>
        <taxon>Viridiplantae</taxon>
        <taxon>Streptophyta</taxon>
        <taxon>Embryophyta</taxon>
        <taxon>Tracheophyta</taxon>
        <taxon>Spermatophyta</taxon>
        <taxon>Magnoliopsida</taxon>
        <taxon>eudicotyledons</taxon>
        <taxon>Gunneridae</taxon>
        <taxon>Pentapetalae</taxon>
        <taxon>asterids</taxon>
        <taxon>lamiids</taxon>
        <taxon>Solanales</taxon>
        <taxon>Solanaceae</taxon>
        <taxon>Solanoideae</taxon>
        <taxon>Hyoscyameae</taxon>
        <taxon>Anisodus</taxon>
    </lineage>
</organism>
<protein>
    <recommendedName>
        <fullName evidence="3">Cytochrome P450</fullName>
    </recommendedName>
</protein>
<dbReference type="InterPro" id="IPR001128">
    <property type="entry name" value="Cyt_P450"/>
</dbReference>
<proteinExistence type="predicted"/>
<dbReference type="EMBL" id="JAVYJV010000005">
    <property type="protein sequence ID" value="KAK4371618.1"/>
    <property type="molecule type" value="Genomic_DNA"/>
</dbReference>
<evidence type="ECO:0000313" key="1">
    <source>
        <dbReference type="EMBL" id="KAK4371618.1"/>
    </source>
</evidence>
<dbReference type="GO" id="GO:0004497">
    <property type="term" value="F:monooxygenase activity"/>
    <property type="evidence" value="ECO:0007669"/>
    <property type="project" value="InterPro"/>
</dbReference>
<gene>
    <name evidence="1" type="ORF">RND71_011093</name>
</gene>